<protein>
    <recommendedName>
        <fullName evidence="4">Alkaline shock response membrane anchor protein AmaP</fullName>
    </recommendedName>
</protein>
<keyword evidence="3" id="KW-1185">Reference proteome</keyword>
<keyword evidence="1" id="KW-0472">Membrane</keyword>
<name>A0A097IJD0_9CORY</name>
<reference evidence="2 3" key="1">
    <citation type="submission" date="2013-09" db="EMBL/GenBank/DDBJ databases">
        <title>Complete genome sequence of Corynebacterium doosanense CAU 212(T) (=DSM 45436(T)), isolated from activated sludge.</title>
        <authorList>
            <person name="Schaffert L."/>
            <person name="Albersmeier A."/>
            <person name="Kalinowski J."/>
            <person name="Ruckert C."/>
        </authorList>
    </citation>
    <scope>NUCLEOTIDE SEQUENCE [LARGE SCALE GENOMIC DNA]</scope>
    <source>
        <strain evidence="2 3">CAU 212</strain>
    </source>
</reference>
<evidence type="ECO:0000256" key="1">
    <source>
        <dbReference type="SAM" id="Phobius"/>
    </source>
</evidence>
<evidence type="ECO:0000313" key="2">
    <source>
        <dbReference type="EMBL" id="AIT62213.1"/>
    </source>
</evidence>
<feature type="transmembrane region" description="Helical" evidence="1">
    <location>
        <begin position="12"/>
        <end position="32"/>
    </location>
</feature>
<keyword evidence="1" id="KW-1133">Transmembrane helix</keyword>
<dbReference type="HOGENOM" id="CLU_122387_1_0_11"/>
<dbReference type="KEGG" id="cdo:CDOO_02785"/>
<dbReference type="EMBL" id="CP006764">
    <property type="protein sequence ID" value="AIT62213.1"/>
    <property type="molecule type" value="Genomic_DNA"/>
</dbReference>
<feature type="transmembrane region" description="Helical" evidence="1">
    <location>
        <begin position="57"/>
        <end position="79"/>
    </location>
</feature>
<keyword evidence="1" id="KW-0812">Transmembrane</keyword>
<dbReference type="OrthoDB" id="4427298at2"/>
<proteinExistence type="predicted"/>
<dbReference type="RefSeq" id="WP_018021300.1">
    <property type="nucleotide sequence ID" value="NZ_AQUX01000002.1"/>
</dbReference>
<evidence type="ECO:0000313" key="3">
    <source>
        <dbReference type="Proteomes" id="UP000029914"/>
    </source>
</evidence>
<dbReference type="AlphaFoldDB" id="A0A097IJD0"/>
<accession>A0A097IJD0</accession>
<dbReference type="STRING" id="558173.CDOO_02785"/>
<evidence type="ECO:0008006" key="4">
    <source>
        <dbReference type="Google" id="ProtNLM"/>
    </source>
</evidence>
<dbReference type="Proteomes" id="UP000029914">
    <property type="component" value="Chromosome"/>
</dbReference>
<organism evidence="2 3">
    <name type="scientific">Corynebacterium doosanense CAU 212 = DSM 45436</name>
    <dbReference type="NCBI Taxonomy" id="558173"/>
    <lineage>
        <taxon>Bacteria</taxon>
        <taxon>Bacillati</taxon>
        <taxon>Actinomycetota</taxon>
        <taxon>Actinomycetes</taxon>
        <taxon>Mycobacteriales</taxon>
        <taxon>Corynebacteriaceae</taxon>
        <taxon>Corynebacterium</taxon>
    </lineage>
</organism>
<sequence length="186" mass="20144">MSHLLSALDRIIVFVTGLALLAAGGWALSWLFEVEQVRDLARYYDPHIYRDFLASQWYPVALVGAAAAALVCGLGLASANLRRRRFDRLLAAETPAVGGISVSTTRMARAVGETLTSVPGVESAPSVATIDRGRKVLQWVITAQPDVDVPTLTSAIDEARDDIEMALPRVDVHTRFLVHLRPVDGA</sequence>
<gene>
    <name evidence="2" type="ORF">CDOO_02785</name>
</gene>